<evidence type="ECO:0000256" key="11">
    <source>
        <dbReference type="ARBA" id="ARBA00022840"/>
    </source>
</evidence>
<evidence type="ECO:0000256" key="9">
    <source>
        <dbReference type="ARBA" id="ARBA00022777"/>
    </source>
</evidence>
<dbReference type="EC" id="2.7.11.1" evidence="3"/>
<dbReference type="GO" id="GO:0005509">
    <property type="term" value="F:calcium ion binding"/>
    <property type="evidence" value="ECO:0007669"/>
    <property type="project" value="InterPro"/>
</dbReference>
<dbReference type="FunFam" id="3.30.200.20:FF:000315">
    <property type="entry name" value="Calcium-dependent protein kinase 3"/>
    <property type="match status" value="1"/>
</dbReference>
<comment type="caution">
    <text evidence="17">The sequence shown here is derived from an EMBL/GenBank/DDBJ whole genome shotgun (WGS) entry which is preliminary data.</text>
</comment>
<dbReference type="GO" id="GO:0005524">
    <property type="term" value="F:ATP binding"/>
    <property type="evidence" value="ECO:0007669"/>
    <property type="project" value="UniProtKB-KW"/>
</dbReference>
<evidence type="ECO:0000313" key="17">
    <source>
        <dbReference type="EMBL" id="OMJ79164.1"/>
    </source>
</evidence>
<dbReference type="SUPFAM" id="SSF47473">
    <property type="entry name" value="EF-hand"/>
    <property type="match status" value="1"/>
</dbReference>
<keyword evidence="4" id="KW-0723">Serine/threonine-protein kinase</keyword>
<dbReference type="EMBL" id="MPUH01000484">
    <property type="protein sequence ID" value="OMJ79164.1"/>
    <property type="molecule type" value="Genomic_DNA"/>
</dbReference>
<dbReference type="PANTHER" id="PTHR24349">
    <property type="entry name" value="SERINE/THREONINE-PROTEIN KINASE"/>
    <property type="match status" value="1"/>
</dbReference>
<dbReference type="InterPro" id="IPR000719">
    <property type="entry name" value="Prot_kinase_dom"/>
</dbReference>
<dbReference type="CDD" id="cd00051">
    <property type="entry name" value="EFh"/>
    <property type="match status" value="1"/>
</dbReference>
<evidence type="ECO:0000259" key="16">
    <source>
        <dbReference type="PROSITE" id="PS50222"/>
    </source>
</evidence>
<evidence type="ECO:0000256" key="14">
    <source>
        <dbReference type="ARBA" id="ARBA00048679"/>
    </source>
</evidence>
<dbReference type="Gene3D" id="1.10.238.10">
    <property type="entry name" value="EF-hand"/>
    <property type="match status" value="2"/>
</dbReference>
<dbReference type="Gene3D" id="1.10.510.10">
    <property type="entry name" value="Transferase(Phosphotransferase) domain 1"/>
    <property type="match status" value="1"/>
</dbReference>
<evidence type="ECO:0000256" key="4">
    <source>
        <dbReference type="ARBA" id="ARBA00022527"/>
    </source>
</evidence>
<dbReference type="Proteomes" id="UP000187209">
    <property type="component" value="Unassembled WGS sequence"/>
</dbReference>
<dbReference type="InterPro" id="IPR011009">
    <property type="entry name" value="Kinase-like_dom_sf"/>
</dbReference>
<feature type="domain" description="EF-hand" evidence="16">
    <location>
        <begin position="319"/>
        <end position="354"/>
    </location>
</feature>
<feature type="domain" description="EF-hand" evidence="16">
    <location>
        <begin position="427"/>
        <end position="462"/>
    </location>
</feature>
<dbReference type="SMART" id="SM00220">
    <property type="entry name" value="S_TKc"/>
    <property type="match status" value="1"/>
</dbReference>
<keyword evidence="10" id="KW-0106">Calcium</keyword>
<dbReference type="FunFam" id="1.10.238.10:FF:000001">
    <property type="entry name" value="Calmodulin 1"/>
    <property type="match status" value="1"/>
</dbReference>
<dbReference type="SMART" id="SM00054">
    <property type="entry name" value="EFh"/>
    <property type="match status" value="4"/>
</dbReference>
<evidence type="ECO:0000256" key="8">
    <source>
        <dbReference type="ARBA" id="ARBA00022741"/>
    </source>
</evidence>
<dbReference type="PROSITE" id="PS00018">
    <property type="entry name" value="EF_HAND_1"/>
    <property type="match status" value="4"/>
</dbReference>
<dbReference type="CDD" id="cd05117">
    <property type="entry name" value="STKc_CAMK"/>
    <property type="match status" value="1"/>
</dbReference>
<dbReference type="InterPro" id="IPR002048">
    <property type="entry name" value="EF_hand_dom"/>
</dbReference>
<keyword evidence="11" id="KW-0067">ATP-binding</keyword>
<dbReference type="PROSITE" id="PS00108">
    <property type="entry name" value="PROTEIN_KINASE_ST"/>
    <property type="match status" value="1"/>
</dbReference>
<keyword evidence="18" id="KW-1185">Reference proteome</keyword>
<proteinExistence type="inferred from homology"/>
<comment type="catalytic activity">
    <reaction evidence="13">
        <text>L-threonyl-[protein] + ATP = O-phospho-L-threonyl-[protein] + ADP + H(+)</text>
        <dbReference type="Rhea" id="RHEA:46608"/>
        <dbReference type="Rhea" id="RHEA-COMP:11060"/>
        <dbReference type="Rhea" id="RHEA-COMP:11605"/>
        <dbReference type="ChEBI" id="CHEBI:15378"/>
        <dbReference type="ChEBI" id="CHEBI:30013"/>
        <dbReference type="ChEBI" id="CHEBI:30616"/>
        <dbReference type="ChEBI" id="CHEBI:61977"/>
        <dbReference type="ChEBI" id="CHEBI:456216"/>
        <dbReference type="EC" id="2.7.11.1"/>
    </reaction>
</comment>
<evidence type="ECO:0000313" key="18">
    <source>
        <dbReference type="Proteomes" id="UP000187209"/>
    </source>
</evidence>
<keyword evidence="6" id="KW-0479">Metal-binding</keyword>
<dbReference type="InterPro" id="IPR050205">
    <property type="entry name" value="CDPK_Ser/Thr_kinases"/>
</dbReference>
<dbReference type="SUPFAM" id="SSF56112">
    <property type="entry name" value="Protein kinase-like (PK-like)"/>
    <property type="match status" value="1"/>
</dbReference>
<dbReference type="Pfam" id="PF00069">
    <property type="entry name" value="Pkinase"/>
    <property type="match status" value="1"/>
</dbReference>
<evidence type="ECO:0000256" key="6">
    <source>
        <dbReference type="ARBA" id="ARBA00022723"/>
    </source>
</evidence>
<evidence type="ECO:0000256" key="1">
    <source>
        <dbReference type="ARBA" id="ARBA00001946"/>
    </source>
</evidence>
<evidence type="ECO:0000256" key="3">
    <source>
        <dbReference type="ARBA" id="ARBA00012513"/>
    </source>
</evidence>
<dbReference type="OrthoDB" id="40902at2759"/>
<keyword evidence="8" id="KW-0547">Nucleotide-binding</keyword>
<evidence type="ECO:0000256" key="5">
    <source>
        <dbReference type="ARBA" id="ARBA00022679"/>
    </source>
</evidence>
<evidence type="ECO:0000256" key="7">
    <source>
        <dbReference type="ARBA" id="ARBA00022737"/>
    </source>
</evidence>
<dbReference type="InterPro" id="IPR018247">
    <property type="entry name" value="EF_Hand_1_Ca_BS"/>
</dbReference>
<protein>
    <recommendedName>
        <fullName evidence="3">non-specific serine/threonine protein kinase</fullName>
        <ecNumber evidence="3">2.7.11.1</ecNumber>
    </recommendedName>
</protein>
<dbReference type="GO" id="GO:0004674">
    <property type="term" value="F:protein serine/threonine kinase activity"/>
    <property type="evidence" value="ECO:0007669"/>
    <property type="project" value="UniProtKB-KW"/>
</dbReference>
<sequence length="462" mass="52569">MNIHLRRQWFISSKLYDIKSEYDFLEETGNGAFGKVYKCKHIDSGILRAIKVIQKIRVNDYKTFITEIEILKTLDHPNIINIIETFESEHLCYLVLEFYSGGDLFDRIIQEKRFSEQKAAAIMRSLFSAIMYCHANNVCHRDLKPENLLYITTDPNSDIKIIDFGLSVVTNELDALHDMQGTPYYIAPEVLAENYNKLADCWSLGVILYMLLSGTMPFKGKNNQEILMNVYNGSLSFRPKVFKTISFQAKDLISRLLVKDPTYRLTAAQAFSHEWISGNCIIPTIDLPISTISNITKYVRSQNLKKTALMFLASKLDLEEIQNLREQFISIDKNGDGVISKDEVIDVLKTFEDLVGSDMTSIMNGIDINGNGVIDYTEFITACLSAQNMTNKGLLMTAFKYFDKDNSGFITYDELKEAFSGNDICSNRSLGAEMMMKEADLNNDGKIDYKEFLSLLSVKSIL</sequence>
<dbReference type="FunFam" id="1.10.510.10:FF:000571">
    <property type="entry name" value="Maternal embryonic leucine zipper kinase"/>
    <property type="match status" value="1"/>
</dbReference>
<evidence type="ECO:0000256" key="13">
    <source>
        <dbReference type="ARBA" id="ARBA00047899"/>
    </source>
</evidence>
<comment type="similarity">
    <text evidence="12">Belongs to the protein kinase superfamily. Ser/Thr protein kinase family. CDPK subfamily.</text>
</comment>
<dbReference type="AlphaFoldDB" id="A0A1R2BQZ4"/>
<gene>
    <name evidence="17" type="ORF">SteCoe_20863</name>
</gene>
<keyword evidence="5" id="KW-0808">Transferase</keyword>
<comment type="cofactor">
    <cofactor evidence="1">
        <name>Mg(2+)</name>
        <dbReference type="ChEBI" id="CHEBI:18420"/>
    </cofactor>
</comment>
<dbReference type="InterPro" id="IPR008271">
    <property type="entry name" value="Ser/Thr_kinase_AS"/>
</dbReference>
<reference evidence="17 18" key="1">
    <citation type="submission" date="2016-11" db="EMBL/GenBank/DDBJ databases">
        <title>The macronuclear genome of Stentor coeruleus: a giant cell with tiny introns.</title>
        <authorList>
            <person name="Slabodnick M."/>
            <person name="Ruby J.G."/>
            <person name="Reiff S.B."/>
            <person name="Swart E.C."/>
            <person name="Gosai S."/>
            <person name="Prabakaran S."/>
            <person name="Witkowska E."/>
            <person name="Larue G.E."/>
            <person name="Fisher S."/>
            <person name="Freeman R.M."/>
            <person name="Gunawardena J."/>
            <person name="Chu W."/>
            <person name="Stover N.A."/>
            <person name="Gregory B.D."/>
            <person name="Nowacki M."/>
            <person name="Derisi J."/>
            <person name="Roy S.W."/>
            <person name="Marshall W.F."/>
            <person name="Sood P."/>
        </authorList>
    </citation>
    <scope>NUCLEOTIDE SEQUENCE [LARGE SCALE GENOMIC DNA]</scope>
    <source>
        <strain evidence="17">WM001</strain>
    </source>
</reference>
<comment type="catalytic activity">
    <reaction evidence="14">
        <text>L-seryl-[protein] + ATP = O-phospho-L-seryl-[protein] + ADP + H(+)</text>
        <dbReference type="Rhea" id="RHEA:17989"/>
        <dbReference type="Rhea" id="RHEA-COMP:9863"/>
        <dbReference type="Rhea" id="RHEA-COMP:11604"/>
        <dbReference type="ChEBI" id="CHEBI:15378"/>
        <dbReference type="ChEBI" id="CHEBI:29999"/>
        <dbReference type="ChEBI" id="CHEBI:30616"/>
        <dbReference type="ChEBI" id="CHEBI:83421"/>
        <dbReference type="ChEBI" id="CHEBI:456216"/>
        <dbReference type="EC" id="2.7.11.1"/>
    </reaction>
</comment>
<feature type="domain" description="EF-hand" evidence="16">
    <location>
        <begin position="390"/>
        <end position="425"/>
    </location>
</feature>
<evidence type="ECO:0000256" key="12">
    <source>
        <dbReference type="ARBA" id="ARBA00024334"/>
    </source>
</evidence>
<accession>A0A1R2BQZ4</accession>
<feature type="domain" description="Protein kinase" evidence="15">
    <location>
        <begin position="22"/>
        <end position="276"/>
    </location>
</feature>
<dbReference type="Pfam" id="PF13499">
    <property type="entry name" value="EF-hand_7"/>
    <property type="match status" value="2"/>
</dbReference>
<dbReference type="Gene3D" id="3.30.200.20">
    <property type="entry name" value="Phosphorylase Kinase, domain 1"/>
    <property type="match status" value="1"/>
</dbReference>
<dbReference type="PROSITE" id="PS50222">
    <property type="entry name" value="EF_HAND_2"/>
    <property type="match status" value="3"/>
</dbReference>
<keyword evidence="7" id="KW-0677">Repeat</keyword>
<comment type="subunit">
    <text evidence="2">Monomer.</text>
</comment>
<dbReference type="InterPro" id="IPR011992">
    <property type="entry name" value="EF-hand-dom_pair"/>
</dbReference>
<keyword evidence="9" id="KW-0418">Kinase</keyword>
<evidence type="ECO:0000259" key="15">
    <source>
        <dbReference type="PROSITE" id="PS50011"/>
    </source>
</evidence>
<name>A0A1R2BQZ4_9CILI</name>
<evidence type="ECO:0000256" key="10">
    <source>
        <dbReference type="ARBA" id="ARBA00022837"/>
    </source>
</evidence>
<dbReference type="PROSITE" id="PS50011">
    <property type="entry name" value="PROTEIN_KINASE_DOM"/>
    <property type="match status" value="1"/>
</dbReference>
<evidence type="ECO:0000256" key="2">
    <source>
        <dbReference type="ARBA" id="ARBA00011245"/>
    </source>
</evidence>
<organism evidence="17 18">
    <name type="scientific">Stentor coeruleus</name>
    <dbReference type="NCBI Taxonomy" id="5963"/>
    <lineage>
        <taxon>Eukaryota</taxon>
        <taxon>Sar</taxon>
        <taxon>Alveolata</taxon>
        <taxon>Ciliophora</taxon>
        <taxon>Postciliodesmatophora</taxon>
        <taxon>Heterotrichea</taxon>
        <taxon>Heterotrichida</taxon>
        <taxon>Stentoridae</taxon>
        <taxon>Stentor</taxon>
    </lineage>
</organism>